<sequence length="150" mass="16954">MFAKTSSAVKRNTPGTVTSSFNLKRSLGTKKKLMYNDGAIGVIPQEVREKLVGREFSSFDEFRKEFWKTIAESSYAEEFQSRNIKLMSKGLAPFAPDAQQHGKHGVYVLHHKQPIHQGGAVYDLDNLIIVSPKMHQNILDRSYHFGTKGQ</sequence>
<accession>A0ABX5DKF2</accession>
<comment type="similarity">
    <text evidence="1">Belongs to the colicin/pyosin nuclease family.</text>
</comment>
<keyword evidence="4 8" id="KW-0255">Endonuclease</keyword>
<keyword evidence="3" id="KW-0540">Nuclease</keyword>
<reference evidence="8 9" key="1">
    <citation type="submission" date="2018-03" db="EMBL/GenBank/DDBJ databases">
        <title>Genotypic and phenotypic analysis of antagonistic Bacillus spp. isolated from rhizosphere soil of plants in Tibet.</title>
        <authorList>
            <person name="Borriss R."/>
            <person name="Lasch P."/>
            <person name="Wu L."/>
            <person name="Wu H."/>
            <person name="Gao X."/>
        </authorList>
    </citation>
    <scope>NUCLEOTIDE SEQUENCE [LARGE SCALE GENOMIC DNA]</scope>
    <source>
        <strain evidence="8 9">NMSW16</strain>
    </source>
</reference>
<keyword evidence="2" id="KW-0929">Antimicrobial</keyword>
<evidence type="ECO:0000256" key="5">
    <source>
        <dbReference type="ARBA" id="ARBA00022801"/>
    </source>
</evidence>
<keyword evidence="9" id="KW-1185">Reference proteome</keyword>
<comment type="caution">
    <text evidence="8">The sequence shown here is derived from an EMBL/GenBank/DDBJ whole genome shotgun (WGS) entry which is preliminary data.</text>
</comment>
<evidence type="ECO:0000313" key="9">
    <source>
        <dbReference type="Proteomes" id="UP000239236"/>
    </source>
</evidence>
<protein>
    <submittedName>
        <fullName evidence="8">HNH endonuclease</fullName>
    </submittedName>
</protein>
<evidence type="ECO:0000256" key="4">
    <source>
        <dbReference type="ARBA" id="ARBA00022759"/>
    </source>
</evidence>
<dbReference type="EMBL" id="PVRR01000016">
    <property type="protein sequence ID" value="PRT35403.1"/>
    <property type="molecule type" value="Genomic_DNA"/>
</dbReference>
<dbReference type="SUPFAM" id="SSF54060">
    <property type="entry name" value="His-Me finger endonucleases"/>
    <property type="match status" value="1"/>
</dbReference>
<dbReference type="Pfam" id="PF21431">
    <property type="entry name" value="Col-Pyo_DNase"/>
    <property type="match status" value="1"/>
</dbReference>
<keyword evidence="7" id="KW-0078">Bacteriocin</keyword>
<proteinExistence type="inferred from homology"/>
<keyword evidence="6" id="KW-0044">Antibiotic</keyword>
<evidence type="ECO:0000256" key="3">
    <source>
        <dbReference type="ARBA" id="ARBA00022722"/>
    </source>
</evidence>
<name>A0ABX5DKF2_9BACI</name>
<dbReference type="Proteomes" id="UP000239236">
    <property type="component" value="Unassembled WGS sequence"/>
</dbReference>
<evidence type="ECO:0000256" key="7">
    <source>
        <dbReference type="ARBA" id="ARBA00023048"/>
    </source>
</evidence>
<organism evidence="8 9">
    <name type="scientific">Bacillus wiedmannii</name>
    <dbReference type="NCBI Taxonomy" id="1890302"/>
    <lineage>
        <taxon>Bacteria</taxon>
        <taxon>Bacillati</taxon>
        <taxon>Bacillota</taxon>
        <taxon>Bacilli</taxon>
        <taxon>Bacillales</taxon>
        <taxon>Bacillaceae</taxon>
        <taxon>Bacillus</taxon>
        <taxon>Bacillus cereus group</taxon>
    </lineage>
</organism>
<dbReference type="GO" id="GO:0004519">
    <property type="term" value="F:endonuclease activity"/>
    <property type="evidence" value="ECO:0007669"/>
    <property type="project" value="UniProtKB-KW"/>
</dbReference>
<dbReference type="InterPro" id="IPR037146">
    <property type="entry name" value="Colicin/pyocin_DNase_dom_sf"/>
</dbReference>
<evidence type="ECO:0000256" key="2">
    <source>
        <dbReference type="ARBA" id="ARBA00022529"/>
    </source>
</evidence>
<evidence type="ECO:0000256" key="6">
    <source>
        <dbReference type="ARBA" id="ARBA00023022"/>
    </source>
</evidence>
<dbReference type="InterPro" id="IPR044925">
    <property type="entry name" value="His-Me_finger_sf"/>
</dbReference>
<dbReference type="Gene3D" id="3.90.540.10">
    <property type="entry name" value="Colicin/pyocin, DNase domain"/>
    <property type="match status" value="1"/>
</dbReference>
<gene>
    <name evidence="8" type="ORF">C6357_29220</name>
</gene>
<keyword evidence="5" id="KW-0378">Hydrolase</keyword>
<evidence type="ECO:0000256" key="1">
    <source>
        <dbReference type="ARBA" id="ARBA00006811"/>
    </source>
</evidence>
<evidence type="ECO:0000313" key="8">
    <source>
        <dbReference type="EMBL" id="PRT35403.1"/>
    </source>
</evidence>